<dbReference type="EMBL" id="UINC01043096">
    <property type="protein sequence ID" value="SVB46643.1"/>
    <property type="molecule type" value="Genomic_DNA"/>
</dbReference>
<organism evidence="1">
    <name type="scientific">marine metagenome</name>
    <dbReference type="NCBI Taxonomy" id="408172"/>
    <lineage>
        <taxon>unclassified sequences</taxon>
        <taxon>metagenomes</taxon>
        <taxon>ecological metagenomes</taxon>
    </lineage>
</organism>
<dbReference type="AlphaFoldDB" id="A0A382E9I1"/>
<sequence length="397" mass="43927">MEDTVTVDLMDDGMYHDTLYVRGITGFTYQTPPQLGNSTLLYFGTDSNGFQNPFALFRVSSNSITTPVETFASLNDSTIEIDSAKFILTFNEDSITTGMIFDLFSFQEGGDSIFSESESNYLNITEHDLNSTYIGSSRLSQREPDSLGTTSFPTLSFNVSEILDSFSDTSSENRNLTVMIKPKFELAGVFSFKSSESGFTYAPQIQVFTHDTAFVDSTGDSVVVDTISHTFISTDDLSIIIPPDGIDENPNNISLGRGMTYKAIIQIPDLDSISIPQQAIITQAELSLFYVNDTSQSNFYLQIHPITDTVSIAELQGLLPDDPLVTEPSLIAVNLSNNGKISLNIREYLQLHHFGYIQNQGLKMEVANTVSPFNTYSFYISNLDSLAPKLIIHYVTP</sequence>
<evidence type="ECO:0000313" key="1">
    <source>
        <dbReference type="EMBL" id="SVB46643.1"/>
    </source>
</evidence>
<accession>A0A382E9I1</accession>
<name>A0A382E9I1_9ZZZZ</name>
<proteinExistence type="predicted"/>
<gene>
    <name evidence="1" type="ORF">METZ01_LOCUS199497</name>
</gene>
<protein>
    <submittedName>
        <fullName evidence="1">Uncharacterized protein</fullName>
    </submittedName>
</protein>
<reference evidence="1" key="1">
    <citation type="submission" date="2018-05" db="EMBL/GenBank/DDBJ databases">
        <authorList>
            <person name="Lanie J.A."/>
            <person name="Ng W.-L."/>
            <person name="Kazmierczak K.M."/>
            <person name="Andrzejewski T.M."/>
            <person name="Davidsen T.M."/>
            <person name="Wayne K.J."/>
            <person name="Tettelin H."/>
            <person name="Glass J.I."/>
            <person name="Rusch D."/>
            <person name="Podicherti R."/>
            <person name="Tsui H.-C.T."/>
            <person name="Winkler M.E."/>
        </authorList>
    </citation>
    <scope>NUCLEOTIDE SEQUENCE</scope>
</reference>